<sequence length="506" mass="58019">MQVFLGKLLPRRRLCCLVLVLMLVLIVLVYCFSFYHAIECTDVNKLVTLRRNEEHTQVIVNKQEFLLKHIPCTVNGSVKQNAKGVESFQFLHSYAKLHRPDFKVYDPFGPYGVPLSIQWQPKPYFYPIQVAQFALEHYSKNKTDLAPIRLLLHEATGALDASSVAVKSVNSSYPEGLWHFKNLAKESVGLQFSLNTLSNNVELFVIRFSVMFMTPNSFFTVKLRNTSSQKDFFLHYVQMDETLLVKGPNRLYYGIGSKRTDAVWRRITLELVSLTFHGQGIVTTPSLQSSSHMDHFFDGADWLLDNQDKNGGWPAKVRRVIANGALVLEPGWYSAMAQGHAMSVLCRAYNVSGDEKYLKAALKATDLFLVDASKQGLVNYLFGRIPWYEEYPTVPGTFVLNGFLYSLVGLYDMSHCDWTGRSRKLFERGLRSLKDVLPLYDIGYGSSYDLRHVSLKLVPPNIARWDYHSVHIYLLFWLHVIDSSNLFNVTAERWIRYTLGERAKHN</sequence>
<dbReference type="GO" id="GO:0015012">
    <property type="term" value="P:heparan sulfate proteoglycan biosynthetic process"/>
    <property type="evidence" value="ECO:0007669"/>
    <property type="project" value="InterPro"/>
</dbReference>
<evidence type="ECO:0000313" key="17">
    <source>
        <dbReference type="WBParaSite" id="SBAD_0000098101-mRNA-1"/>
    </source>
</evidence>
<keyword evidence="9" id="KW-1133">Transmembrane helix</keyword>
<keyword evidence="8" id="KW-0735">Signal-anchor</keyword>
<dbReference type="EC" id="5.1.3.17" evidence="6"/>
<keyword evidence="10" id="KW-0472">Membrane</keyword>
<evidence type="ECO:0000256" key="5">
    <source>
        <dbReference type="ARBA" id="ARBA00005584"/>
    </source>
</evidence>
<comment type="pathway">
    <text evidence="3">Glycan metabolism; heparin biosynthesis.</text>
</comment>
<feature type="domain" description="D-glucuronyl C5-epimerase beta-sandwich" evidence="14">
    <location>
        <begin position="198"/>
        <end position="271"/>
    </location>
</feature>
<dbReference type="AlphaFoldDB" id="A0A183IBF7"/>
<dbReference type="GO" id="GO:0005794">
    <property type="term" value="C:Golgi apparatus"/>
    <property type="evidence" value="ECO:0007669"/>
    <property type="project" value="TreeGrafter"/>
</dbReference>
<evidence type="ECO:0000256" key="10">
    <source>
        <dbReference type="ARBA" id="ARBA00023136"/>
    </source>
</evidence>
<dbReference type="InterPro" id="IPR010598">
    <property type="entry name" value="C5-epim_C"/>
</dbReference>
<dbReference type="InterPro" id="IPR039721">
    <property type="entry name" value="C5-epimerase"/>
</dbReference>
<evidence type="ECO:0000256" key="7">
    <source>
        <dbReference type="ARBA" id="ARBA00022692"/>
    </source>
</evidence>
<evidence type="ECO:0000256" key="1">
    <source>
        <dbReference type="ARBA" id="ARBA00000434"/>
    </source>
</evidence>
<dbReference type="InterPro" id="IPR059154">
    <property type="entry name" value="Glce_b_sandwich"/>
</dbReference>
<organism evidence="17">
    <name type="scientific">Soboliphyme baturini</name>
    <dbReference type="NCBI Taxonomy" id="241478"/>
    <lineage>
        <taxon>Eukaryota</taxon>
        <taxon>Metazoa</taxon>
        <taxon>Ecdysozoa</taxon>
        <taxon>Nematoda</taxon>
        <taxon>Enoplea</taxon>
        <taxon>Dorylaimia</taxon>
        <taxon>Dioctophymatida</taxon>
        <taxon>Dioctophymatoidea</taxon>
        <taxon>Soboliphymatidae</taxon>
        <taxon>Soboliphyme</taxon>
    </lineage>
</organism>
<evidence type="ECO:0000256" key="4">
    <source>
        <dbReference type="ARBA" id="ARBA00005093"/>
    </source>
</evidence>
<proteinExistence type="inferred from homology"/>
<keyword evidence="7" id="KW-0812">Transmembrane</keyword>
<dbReference type="EMBL" id="UZAM01006667">
    <property type="protein sequence ID" value="VDO92729.1"/>
    <property type="molecule type" value="Genomic_DNA"/>
</dbReference>
<evidence type="ECO:0000256" key="8">
    <source>
        <dbReference type="ARBA" id="ARBA00022968"/>
    </source>
</evidence>
<dbReference type="OrthoDB" id="5914444at2759"/>
<evidence type="ECO:0000313" key="16">
    <source>
        <dbReference type="Proteomes" id="UP000270296"/>
    </source>
</evidence>
<accession>A0A183IBF7</accession>
<keyword evidence="16" id="KW-1185">Reference proteome</keyword>
<reference evidence="17" key="1">
    <citation type="submission" date="2016-06" db="UniProtKB">
        <authorList>
            <consortium name="WormBaseParasite"/>
        </authorList>
    </citation>
    <scope>IDENTIFICATION</scope>
</reference>
<comment type="subcellular location">
    <subcellularLocation>
        <location evidence="12">Endomembrane system</location>
        <topology evidence="12">Single-pass membrane protein</topology>
    </subcellularLocation>
    <subcellularLocation>
        <location evidence="2">Membrane</location>
        <topology evidence="2">Single-pass type II membrane protein</topology>
    </subcellularLocation>
</comment>
<dbReference type="SUPFAM" id="SSF81853">
    <property type="entry name" value="Family 10 polysaccharide lyase"/>
    <property type="match status" value="1"/>
</dbReference>
<dbReference type="PANTHER" id="PTHR13174:SF3">
    <property type="entry name" value="D-GLUCURONYL C5-EPIMERASE"/>
    <property type="match status" value="1"/>
</dbReference>
<keyword evidence="11" id="KW-0413">Isomerase</keyword>
<evidence type="ECO:0000256" key="3">
    <source>
        <dbReference type="ARBA" id="ARBA00004841"/>
    </source>
</evidence>
<dbReference type="UniPathway" id="UPA00862"/>
<dbReference type="Pfam" id="PF06662">
    <property type="entry name" value="C5-epim_C"/>
    <property type="match status" value="1"/>
</dbReference>
<evidence type="ECO:0000256" key="6">
    <source>
        <dbReference type="ARBA" id="ARBA00012087"/>
    </source>
</evidence>
<protein>
    <recommendedName>
        <fullName evidence="6">heparosan-N-sulfate-glucuronate 5-epimerase</fullName>
        <ecNumber evidence="6">5.1.3.17</ecNumber>
    </recommendedName>
</protein>
<evidence type="ECO:0000259" key="14">
    <source>
        <dbReference type="Pfam" id="PF21174"/>
    </source>
</evidence>
<evidence type="ECO:0000256" key="9">
    <source>
        <dbReference type="ARBA" id="ARBA00022989"/>
    </source>
</evidence>
<dbReference type="Proteomes" id="UP000270296">
    <property type="component" value="Unassembled WGS sequence"/>
</dbReference>
<evidence type="ECO:0000259" key="13">
    <source>
        <dbReference type="Pfam" id="PF06662"/>
    </source>
</evidence>
<dbReference type="WBParaSite" id="SBAD_0000098101-mRNA-1">
    <property type="protein sequence ID" value="SBAD_0000098101-mRNA-1"/>
    <property type="gene ID" value="SBAD_0000098101"/>
</dbReference>
<comment type="catalytic activity">
    <reaction evidence="1">
        <text>[heparosan-N-sulfate](n) = [heparan-N-sulfate](n)</text>
        <dbReference type="Rhea" id="RHEA:20197"/>
        <dbReference type="Rhea" id="RHEA-COMP:9556"/>
        <dbReference type="Rhea" id="RHEA-COMP:9557"/>
        <dbReference type="ChEBI" id="CHEBI:58041"/>
        <dbReference type="ChEBI" id="CHEBI:58287"/>
        <dbReference type="EC" id="5.1.3.17"/>
    </reaction>
</comment>
<dbReference type="GO" id="GO:0030210">
    <property type="term" value="P:heparin proteoglycan biosynthetic process"/>
    <property type="evidence" value="ECO:0007669"/>
    <property type="project" value="UniProtKB-UniPathway"/>
</dbReference>
<dbReference type="PANTHER" id="PTHR13174">
    <property type="entry name" value="D-GLUCURONYL C5-EPIMERASE"/>
    <property type="match status" value="1"/>
</dbReference>
<evidence type="ECO:0000256" key="2">
    <source>
        <dbReference type="ARBA" id="ARBA00004606"/>
    </source>
</evidence>
<gene>
    <name evidence="15" type="ORF">SBAD_LOCUS951</name>
</gene>
<feature type="domain" description="D-glucuronyl C5-epimerase C-terminal" evidence="13">
    <location>
        <begin position="307"/>
        <end position="495"/>
    </location>
</feature>
<comment type="similarity">
    <text evidence="5">Belongs to the D-glucuronyl C5-epimerase family.</text>
</comment>
<reference evidence="15 16" key="2">
    <citation type="submission" date="2018-11" db="EMBL/GenBank/DDBJ databases">
        <authorList>
            <consortium name="Pathogen Informatics"/>
        </authorList>
    </citation>
    <scope>NUCLEOTIDE SEQUENCE [LARGE SCALE GENOMIC DNA]</scope>
</reference>
<dbReference type="Pfam" id="PF21174">
    <property type="entry name" value="Glce_b_sandwich"/>
    <property type="match status" value="1"/>
</dbReference>
<evidence type="ECO:0000313" key="15">
    <source>
        <dbReference type="EMBL" id="VDO92729.1"/>
    </source>
</evidence>
<name>A0A183IBF7_9BILA</name>
<dbReference type="GO" id="GO:0047464">
    <property type="term" value="F:heparosan-N-sulfate-glucuronate 5-epimerase activity"/>
    <property type="evidence" value="ECO:0007669"/>
    <property type="project" value="UniProtKB-EC"/>
</dbReference>
<comment type="pathway">
    <text evidence="4">Glycan metabolism; heparan sulfate biosynthesis.</text>
</comment>
<evidence type="ECO:0000256" key="11">
    <source>
        <dbReference type="ARBA" id="ARBA00023235"/>
    </source>
</evidence>
<evidence type="ECO:0000256" key="12">
    <source>
        <dbReference type="ARBA" id="ARBA00037847"/>
    </source>
</evidence>